<evidence type="ECO:0000256" key="2">
    <source>
        <dbReference type="ARBA" id="ARBA00022692"/>
    </source>
</evidence>
<dbReference type="GO" id="GO:0016020">
    <property type="term" value="C:membrane"/>
    <property type="evidence" value="ECO:0007669"/>
    <property type="project" value="UniProtKB-SubCell"/>
</dbReference>
<dbReference type="NCBIfam" id="NF045951">
    <property type="entry name" value="MAG0110_fam"/>
    <property type="match status" value="1"/>
</dbReference>
<reference evidence="6 7" key="1">
    <citation type="submission" date="2019-01" db="EMBL/GenBank/DDBJ databases">
        <authorList>
            <consortium name="Pathogen Informatics"/>
        </authorList>
    </citation>
    <scope>NUCLEOTIDE SEQUENCE [LARGE SCALE GENOMIC DNA]</scope>
    <source>
        <strain evidence="6 7">NCTC10194</strain>
    </source>
</reference>
<dbReference type="Proteomes" id="UP000290815">
    <property type="component" value="Chromosome"/>
</dbReference>
<evidence type="ECO:0000256" key="4">
    <source>
        <dbReference type="ARBA" id="ARBA00023136"/>
    </source>
</evidence>
<accession>A0A449AUQ7</accession>
<proteinExistence type="predicted"/>
<feature type="transmembrane region" description="Helical" evidence="5">
    <location>
        <begin position="69"/>
        <end position="87"/>
    </location>
</feature>
<evidence type="ECO:0000256" key="1">
    <source>
        <dbReference type="ARBA" id="ARBA00004141"/>
    </source>
</evidence>
<protein>
    <submittedName>
        <fullName evidence="6">Inhibitor of apoptosis-promoting Bax1</fullName>
    </submittedName>
</protein>
<keyword evidence="3 5" id="KW-1133">Transmembrane helix</keyword>
<gene>
    <name evidence="6" type="ORF">NCTC10194_00243</name>
</gene>
<feature type="transmembrane region" description="Helical" evidence="5">
    <location>
        <begin position="94"/>
        <end position="116"/>
    </location>
</feature>
<keyword evidence="7" id="KW-1185">Reference proteome</keyword>
<evidence type="ECO:0000256" key="5">
    <source>
        <dbReference type="SAM" id="Phobius"/>
    </source>
</evidence>
<dbReference type="RefSeq" id="WP_027333655.1">
    <property type="nucleotide sequence ID" value="NZ_LR215024.1"/>
</dbReference>
<feature type="transmembrane region" description="Helical" evidence="5">
    <location>
        <begin position="158"/>
        <end position="178"/>
    </location>
</feature>
<sequence length="249" mass="28221">MFNETQDNSQEITFSLDDTKAAKKFYGITASIFSICVALCLAFALTLTYIFTSGNFNFSAWVASHLPHFFIPAAIIFILTIIFSYRLNRLSLPWLFVASVVFIIFFGFLIGVILGTQIQDIKQNAWKIVAILLAPVGIMFVMGILGYFELVDMRSIKVIASVLLFVFIILVIASFFIFSNKMEMVISAIAIAVLSLSTILQFYVMKKKAHEMKFAPNTTVWREGTYAGINLFLTYIQLVRFLLDIYGRR</sequence>
<evidence type="ECO:0000313" key="6">
    <source>
        <dbReference type="EMBL" id="VEU70241.1"/>
    </source>
</evidence>
<dbReference type="EMBL" id="LR215024">
    <property type="protein sequence ID" value="VEU70241.1"/>
    <property type="molecule type" value="Genomic_DNA"/>
</dbReference>
<dbReference type="InterPro" id="IPR006214">
    <property type="entry name" value="Bax_inhibitor_1-related"/>
</dbReference>
<keyword evidence="2 5" id="KW-0812">Transmembrane</keyword>
<evidence type="ECO:0000313" key="7">
    <source>
        <dbReference type="Proteomes" id="UP000290815"/>
    </source>
</evidence>
<feature type="transmembrane region" description="Helical" evidence="5">
    <location>
        <begin position="184"/>
        <end position="204"/>
    </location>
</feature>
<name>A0A449AUQ7_9BACT</name>
<feature type="transmembrane region" description="Helical" evidence="5">
    <location>
        <begin position="25"/>
        <end position="49"/>
    </location>
</feature>
<comment type="subcellular location">
    <subcellularLocation>
        <location evidence="1">Membrane</location>
        <topology evidence="1">Multi-pass membrane protein</topology>
    </subcellularLocation>
</comment>
<feature type="transmembrane region" description="Helical" evidence="5">
    <location>
        <begin position="128"/>
        <end position="151"/>
    </location>
</feature>
<dbReference type="KEGG" id="mgly:NCTC10194_00243"/>
<keyword evidence="4 5" id="KW-0472">Membrane</keyword>
<dbReference type="AlphaFoldDB" id="A0A449AUQ7"/>
<organism evidence="6 7">
    <name type="scientific">Mycoplasmopsis glycophila</name>
    <dbReference type="NCBI Taxonomy" id="171285"/>
    <lineage>
        <taxon>Bacteria</taxon>
        <taxon>Bacillati</taxon>
        <taxon>Mycoplasmatota</taxon>
        <taxon>Mycoplasmoidales</taxon>
        <taxon>Metamycoplasmataceae</taxon>
        <taxon>Mycoplasmopsis</taxon>
    </lineage>
</organism>
<evidence type="ECO:0000256" key="3">
    <source>
        <dbReference type="ARBA" id="ARBA00022989"/>
    </source>
</evidence>
<dbReference type="Pfam" id="PF01027">
    <property type="entry name" value="Bax1-I"/>
    <property type="match status" value="1"/>
</dbReference>